<name>A0A1Q8Y9H0_9BURK</name>
<reference evidence="1 2" key="1">
    <citation type="submission" date="2017-01" db="EMBL/GenBank/DDBJ databases">
        <title>Genome sequence of Rhodoferax antarcticus ANT.BR, a psychrophilic purple nonsulfur bacterium from an Antarctic microbial mat.</title>
        <authorList>
            <person name="Baker J."/>
            <person name="Riester C."/>
            <person name="Skinner B."/>
            <person name="Newell A."/>
            <person name="Swingley W."/>
            <person name="Madigan M."/>
            <person name="Jung D."/>
            <person name="Asao M."/>
            <person name="Chen M."/>
            <person name="Loughlin P."/>
            <person name="Pan H."/>
            <person name="Lin S."/>
            <person name="Li N."/>
            <person name="Shaw J."/>
            <person name="Prado M."/>
            <person name="Sherman C."/>
            <person name="Li X."/>
            <person name="Tang J."/>
            <person name="Blankenship R."/>
            <person name="Zhao T."/>
            <person name="Touchman J."/>
            <person name="Sattley M."/>
        </authorList>
    </citation>
    <scope>NUCLEOTIDE SEQUENCE [LARGE SCALE GENOMIC DNA]</scope>
    <source>
        <strain evidence="1 2">ANT.BR</strain>
    </source>
</reference>
<keyword evidence="2" id="KW-1185">Reference proteome</keyword>
<sequence length="56" mass="6341">MGAGRPQKPATKPYSIRLTDDQYHHYQQLGGAAWIKRLIDASLAASEKVLEKRLFD</sequence>
<gene>
    <name evidence="1" type="ORF">BLL52_4136</name>
</gene>
<dbReference type="Proteomes" id="UP000185911">
    <property type="component" value="Unassembled WGS sequence"/>
</dbReference>
<dbReference type="AlphaFoldDB" id="A0A1Q8Y9H0"/>
<dbReference type="EMBL" id="MSYM01000020">
    <property type="protein sequence ID" value="OLP04520.1"/>
    <property type="molecule type" value="Genomic_DNA"/>
</dbReference>
<organism evidence="1 2">
    <name type="scientific">Rhodoferax antarcticus ANT.BR</name>
    <dbReference type="NCBI Taxonomy" id="1111071"/>
    <lineage>
        <taxon>Bacteria</taxon>
        <taxon>Pseudomonadati</taxon>
        <taxon>Pseudomonadota</taxon>
        <taxon>Betaproteobacteria</taxon>
        <taxon>Burkholderiales</taxon>
        <taxon>Comamonadaceae</taxon>
        <taxon>Rhodoferax</taxon>
    </lineage>
</organism>
<protein>
    <submittedName>
        <fullName evidence="1">Uncharacterized protein</fullName>
    </submittedName>
</protein>
<evidence type="ECO:0000313" key="2">
    <source>
        <dbReference type="Proteomes" id="UP000185911"/>
    </source>
</evidence>
<accession>A0A1Q8Y9H0</accession>
<proteinExistence type="predicted"/>
<comment type="caution">
    <text evidence="1">The sequence shown here is derived from an EMBL/GenBank/DDBJ whole genome shotgun (WGS) entry which is preliminary data.</text>
</comment>
<evidence type="ECO:0000313" key="1">
    <source>
        <dbReference type="EMBL" id="OLP04520.1"/>
    </source>
</evidence>